<evidence type="ECO:0000256" key="3">
    <source>
        <dbReference type="ARBA" id="ARBA00022490"/>
    </source>
</evidence>
<evidence type="ECO:0000256" key="7">
    <source>
        <dbReference type="SAM" id="MobiDB-lite"/>
    </source>
</evidence>
<feature type="region of interest" description="Disordered" evidence="7">
    <location>
        <begin position="56"/>
        <end position="82"/>
    </location>
</feature>
<feature type="domain" description="GRIP" evidence="8">
    <location>
        <begin position="616"/>
        <end position="666"/>
    </location>
</feature>
<evidence type="ECO:0000256" key="5">
    <source>
        <dbReference type="ARBA" id="ARBA00023136"/>
    </source>
</evidence>
<keyword evidence="3" id="KW-0963">Cytoplasm</keyword>
<accession>A0A8D8AGE9</accession>
<dbReference type="EMBL" id="HBUE01025495">
    <property type="protein sequence ID" value="CAG6454222.1"/>
    <property type="molecule type" value="Transcribed_RNA"/>
</dbReference>
<feature type="coiled-coil region" evidence="6">
    <location>
        <begin position="563"/>
        <end position="615"/>
    </location>
</feature>
<evidence type="ECO:0000256" key="6">
    <source>
        <dbReference type="SAM" id="Coils"/>
    </source>
</evidence>
<proteinExistence type="predicted"/>
<feature type="coiled-coil region" evidence="6">
    <location>
        <begin position="231"/>
        <end position="294"/>
    </location>
</feature>
<feature type="region of interest" description="Disordered" evidence="7">
    <location>
        <begin position="201"/>
        <end position="223"/>
    </location>
</feature>
<dbReference type="InterPro" id="IPR051952">
    <property type="entry name" value="Golgi-autophagy_related"/>
</dbReference>
<dbReference type="PANTHER" id="PTHR23157:SF25">
    <property type="entry name" value="GRIP AND COILED-COIL DOMAIN-CONTAINING PROTEIN 1"/>
    <property type="match status" value="1"/>
</dbReference>
<dbReference type="Pfam" id="PF01465">
    <property type="entry name" value="GRIP"/>
    <property type="match status" value="1"/>
</dbReference>
<feature type="coiled-coil region" evidence="6">
    <location>
        <begin position="115"/>
        <end position="142"/>
    </location>
</feature>
<organism evidence="9">
    <name type="scientific">Culex pipiens</name>
    <name type="common">House mosquito</name>
    <dbReference type="NCBI Taxonomy" id="7175"/>
    <lineage>
        <taxon>Eukaryota</taxon>
        <taxon>Metazoa</taxon>
        <taxon>Ecdysozoa</taxon>
        <taxon>Arthropoda</taxon>
        <taxon>Hexapoda</taxon>
        <taxon>Insecta</taxon>
        <taxon>Pterygota</taxon>
        <taxon>Neoptera</taxon>
        <taxon>Endopterygota</taxon>
        <taxon>Diptera</taxon>
        <taxon>Nematocera</taxon>
        <taxon>Culicoidea</taxon>
        <taxon>Culicidae</taxon>
        <taxon>Culicinae</taxon>
        <taxon>Culicini</taxon>
        <taxon>Culex</taxon>
        <taxon>Culex</taxon>
    </lineage>
</organism>
<evidence type="ECO:0000256" key="4">
    <source>
        <dbReference type="ARBA" id="ARBA00023054"/>
    </source>
</evidence>
<dbReference type="PANTHER" id="PTHR23157">
    <property type="entry name" value="GRIP AND COILED-COIL DOMAIN-CONTAINING PROTEIN 1"/>
    <property type="match status" value="1"/>
</dbReference>
<feature type="coiled-coil region" evidence="6">
    <location>
        <begin position="387"/>
        <end position="507"/>
    </location>
</feature>
<protein>
    <submittedName>
        <fullName evidence="9">GRIP and coiled-coil domain-containing protein 1</fullName>
    </submittedName>
</protein>
<dbReference type="PROSITE" id="PS50913">
    <property type="entry name" value="GRIP"/>
    <property type="match status" value="1"/>
</dbReference>
<evidence type="ECO:0000313" key="9">
    <source>
        <dbReference type="EMBL" id="CAG6454222.1"/>
    </source>
</evidence>
<keyword evidence="4 6" id="KW-0175">Coiled coil</keyword>
<evidence type="ECO:0000256" key="1">
    <source>
        <dbReference type="ARBA" id="ARBA00004184"/>
    </source>
</evidence>
<dbReference type="Gene3D" id="1.10.220.60">
    <property type="entry name" value="GRIP domain"/>
    <property type="match status" value="1"/>
</dbReference>
<feature type="coiled-coil region" evidence="6">
    <location>
        <begin position="3"/>
        <end position="30"/>
    </location>
</feature>
<sequence length="671" mass="75941">MERQDLEAVVNSQKEQLSRYEKRLKDVVTAYKGLLKEKTALESSLAAFTSSGKDVAADSSATSGQVSSSSSQQQQSVAGDGGDDALREQVATLMNSLATLTAEKGRMESSFKSDRKQLRDVIAEKEGAIRDLEQQIKGLNYTIKTDLENCKSKLKQDREEECNGQLVMICELQKQLLDERHLNETLEMQLRDLKIQFNQKHSDRRVNEMPQAESERVRQHSELLESSKKENAALSSLLHQFQGEIENLKRQHAAAIRSEQKRVLVAEERSKKLEQVHEERVANLEARLAELSEVVGTYDRLRQQDQDSICKLKDKLSKIAVESNAGGTRRISQESNVERIVEEIGYMKNLLLAENAKLESPLDLSSLFTVHVEESVVPAQSTSLEDFRSLERNFEACLKENEVLKANIQIHKTNTKTLQEKIKVLNANIDDLEVEYKNKLIEHNNAIKTEKVRTQELITALESDFKSKLSQLEQQLKKQRERSLQLLEEKEEEIKSLRTSFDILMHDSSGQQQQHSNGSDPDHLVDNLPIALSKKINALNSVFKTDAASNPETHHILHYAHELARKEIEITALRTAKNNAEAALRQALHDKIASQEELHDRIAQLDEQIDRLERCKSREGANLEYLKNVVLSFLTSQDADGKKHMINAIAAVLKFSAAEMASIVTMEGGKR</sequence>
<name>A0A8D8AGE9_CULPI</name>
<evidence type="ECO:0000256" key="2">
    <source>
        <dbReference type="ARBA" id="ARBA00004496"/>
    </source>
</evidence>
<dbReference type="SMART" id="SM00755">
    <property type="entry name" value="Grip"/>
    <property type="match status" value="1"/>
</dbReference>
<reference evidence="9" key="1">
    <citation type="submission" date="2021-05" db="EMBL/GenBank/DDBJ databases">
        <authorList>
            <person name="Alioto T."/>
            <person name="Alioto T."/>
            <person name="Gomez Garrido J."/>
        </authorList>
    </citation>
    <scope>NUCLEOTIDE SEQUENCE</scope>
</reference>
<dbReference type="GO" id="GO:0005794">
    <property type="term" value="C:Golgi apparatus"/>
    <property type="evidence" value="ECO:0007669"/>
    <property type="project" value="TreeGrafter"/>
</dbReference>
<evidence type="ECO:0000259" key="8">
    <source>
        <dbReference type="PROSITE" id="PS50913"/>
    </source>
</evidence>
<dbReference type="AlphaFoldDB" id="A0A8D8AGE9"/>
<dbReference type="InterPro" id="IPR000237">
    <property type="entry name" value="GRIP_dom"/>
</dbReference>
<keyword evidence="5" id="KW-0472">Membrane</keyword>
<feature type="compositionally biased region" description="Low complexity" evidence="7">
    <location>
        <begin position="57"/>
        <end position="78"/>
    </location>
</feature>
<comment type="subcellular location">
    <subcellularLocation>
        <location evidence="2">Cytoplasm</location>
    </subcellularLocation>
    <subcellularLocation>
        <location evidence="1">Endomembrane system</location>
        <topology evidence="1">Peripheral membrane protein</topology>
    </subcellularLocation>
</comment>